<dbReference type="InterPro" id="IPR001375">
    <property type="entry name" value="Peptidase_S9_cat"/>
</dbReference>
<dbReference type="OrthoDB" id="128799at2"/>
<dbReference type="RefSeq" id="WP_052596286.1">
    <property type="nucleotide sequence ID" value="NZ_CP011112.1"/>
</dbReference>
<name>A0A0K1JPD7_9MICO</name>
<dbReference type="GO" id="GO:0006508">
    <property type="term" value="P:proteolysis"/>
    <property type="evidence" value="ECO:0007669"/>
    <property type="project" value="InterPro"/>
</dbReference>
<evidence type="ECO:0000313" key="3">
    <source>
        <dbReference type="Proteomes" id="UP000066480"/>
    </source>
</evidence>
<dbReference type="PANTHER" id="PTHR43056:SF5">
    <property type="entry name" value="PEPTIDASE S9 PROLYL OLIGOPEPTIDASE CATALYTIC DOMAIN-CONTAINING PROTEIN"/>
    <property type="match status" value="1"/>
</dbReference>
<dbReference type="PANTHER" id="PTHR43056">
    <property type="entry name" value="PEPTIDASE S9 PROLYL OLIGOPEPTIDASE"/>
    <property type="match status" value="1"/>
</dbReference>
<dbReference type="STRING" id="571913.VV02_25680"/>
<feature type="domain" description="Peptidase S9 prolyl oligopeptidase catalytic" evidence="1">
    <location>
        <begin position="416"/>
        <end position="617"/>
    </location>
</feature>
<reference evidence="2 3" key="1">
    <citation type="submission" date="2015-03" db="EMBL/GenBank/DDBJ databases">
        <title>Luteipulveratus halotolerans sp. nov., a novel actinobacterium (Dermacoccaceae) from Sarawak, Malaysia.</title>
        <authorList>
            <person name="Juboi H."/>
            <person name="Basik A."/>
            <person name="Shamsul S.S."/>
            <person name="Arnold P."/>
            <person name="Schmitt E.K."/>
            <person name="Sanglier J.-J."/>
            <person name="Yeo T."/>
        </authorList>
    </citation>
    <scope>NUCLEOTIDE SEQUENCE [LARGE SCALE GENOMIC DNA]</scope>
    <source>
        <strain evidence="2 3">MN07-A0370</strain>
    </source>
</reference>
<dbReference type="EMBL" id="CP011112">
    <property type="protein sequence ID" value="AKU18453.1"/>
    <property type="molecule type" value="Genomic_DNA"/>
</dbReference>
<dbReference type="Gene3D" id="3.40.50.1820">
    <property type="entry name" value="alpha/beta hydrolase"/>
    <property type="match status" value="1"/>
</dbReference>
<gene>
    <name evidence="2" type="ORF">VV02_25680</name>
</gene>
<dbReference type="AlphaFoldDB" id="A0A0K1JPD7"/>
<organism evidence="2 3">
    <name type="scientific">Luteipulveratus mongoliensis</name>
    <dbReference type="NCBI Taxonomy" id="571913"/>
    <lineage>
        <taxon>Bacteria</taxon>
        <taxon>Bacillati</taxon>
        <taxon>Actinomycetota</taxon>
        <taxon>Actinomycetes</taxon>
        <taxon>Micrococcales</taxon>
        <taxon>Dermacoccaceae</taxon>
        <taxon>Luteipulveratus</taxon>
    </lineage>
</organism>
<dbReference type="KEGG" id="lmoi:VV02_25680"/>
<evidence type="ECO:0000259" key="1">
    <source>
        <dbReference type="Pfam" id="PF00326"/>
    </source>
</evidence>
<dbReference type="InterPro" id="IPR029058">
    <property type="entry name" value="AB_hydrolase_fold"/>
</dbReference>
<dbReference type="InterPro" id="IPR011042">
    <property type="entry name" value="6-blade_b-propeller_TolB-like"/>
</dbReference>
<sequence>MTTPAPYGSWTSLLTTELITAGWTGLFEPRVDGDDIWWLETRPDEGGRLTLMRRRGDTADEITPGAWNVRTMVHEYGGGAYDVRGGVVAFSHMVDGRVYVIEGGREPRPITPATEGMALRYADLQIDLRRRRILCVREDHRADGEAVNEIVTLDLDGESEGRVLVSGHDFVAAPRMSPDGQRLAWVTWEHPSMPWDATQVWVGDADGAHARVIDGGEGVSICEIGWLRDGRLAYASDRSGFWNLTVDGEPLHQVDRDCADPAYMLGGRGWVELPDGRIAIREWRDAAAHLVVIGEQGSAQDVPVDVVSLGRFEGLANDVVTVIEYRDRPPEVARIDIATGATTAIKKAAEPIDPAYLPEPEAVTWQNADGQDVHGFLYLPRNPEFVGPVGDRPPLVVRSHGGPTSHAVGGYRPGYAYWTSRGFVILDVNYGGSTSYGRAYRERLHLKWGIVDVEDCCSGAEVLAARGIVDPKRLAIEGGSAGGYTTLAALAFRDTFAVGVSHFGIGDLETLARDTHKFESRYPDGLVGPYPEARDVYLERSPVNHVDQLDCAMLLLQGADDKVVPPNQATAMADAVRAKGKPVALKIFEGEGHGFRRSETLKATLDAELSFYAQVFGFTPAGDVPKLDIDNL</sequence>
<dbReference type="Gene3D" id="2.120.10.30">
    <property type="entry name" value="TolB, C-terminal domain"/>
    <property type="match status" value="1"/>
</dbReference>
<proteinExistence type="predicted"/>
<dbReference type="GO" id="GO:0008236">
    <property type="term" value="F:serine-type peptidase activity"/>
    <property type="evidence" value="ECO:0007669"/>
    <property type="project" value="InterPro"/>
</dbReference>
<dbReference type="InterPro" id="IPR050585">
    <property type="entry name" value="Xaa-Pro_dipeptidyl-ppase/CocE"/>
</dbReference>
<accession>A0A0K1JPD7</accession>
<dbReference type="SUPFAM" id="SSF82171">
    <property type="entry name" value="DPP6 N-terminal domain-like"/>
    <property type="match status" value="1"/>
</dbReference>
<dbReference type="PATRIC" id="fig|571913.6.peg.5204"/>
<dbReference type="Proteomes" id="UP000066480">
    <property type="component" value="Chromosome"/>
</dbReference>
<evidence type="ECO:0000313" key="2">
    <source>
        <dbReference type="EMBL" id="AKU18453.1"/>
    </source>
</evidence>
<protein>
    <recommendedName>
        <fullName evidence="1">Peptidase S9 prolyl oligopeptidase catalytic domain-containing protein</fullName>
    </recommendedName>
</protein>
<keyword evidence="3" id="KW-1185">Reference proteome</keyword>
<dbReference type="Pfam" id="PF00326">
    <property type="entry name" value="Peptidase_S9"/>
    <property type="match status" value="1"/>
</dbReference>
<dbReference type="SUPFAM" id="SSF53474">
    <property type="entry name" value="alpha/beta-Hydrolases"/>
    <property type="match status" value="1"/>
</dbReference>